<evidence type="ECO:0000313" key="6">
    <source>
        <dbReference type="Proteomes" id="UP000594873"/>
    </source>
</evidence>
<organism evidence="5 6">
    <name type="scientific">Allosphingosinicella flava</name>
    <dbReference type="NCBI Taxonomy" id="2771430"/>
    <lineage>
        <taxon>Bacteria</taxon>
        <taxon>Pseudomonadati</taxon>
        <taxon>Pseudomonadota</taxon>
        <taxon>Alphaproteobacteria</taxon>
        <taxon>Sphingomonadales</taxon>
        <taxon>Sphingomonadaceae</taxon>
        <taxon>Allosphingosinicella</taxon>
    </lineage>
</organism>
<dbReference type="PANTHER" id="PTHR44688">
    <property type="entry name" value="DNA-BINDING TRANSCRIPTIONAL ACTIVATOR DEVR_DOSR"/>
    <property type="match status" value="1"/>
</dbReference>
<dbReference type="SMART" id="SM00421">
    <property type="entry name" value="HTH_LUXR"/>
    <property type="match status" value="1"/>
</dbReference>
<dbReference type="EMBL" id="CP065592">
    <property type="protein sequence ID" value="QPQ54238.1"/>
    <property type="molecule type" value="Genomic_DNA"/>
</dbReference>
<dbReference type="Gene3D" id="1.10.10.10">
    <property type="entry name" value="Winged helix-like DNA-binding domain superfamily/Winged helix DNA-binding domain"/>
    <property type="match status" value="1"/>
</dbReference>
<evidence type="ECO:0000256" key="2">
    <source>
        <dbReference type="ARBA" id="ARBA00023125"/>
    </source>
</evidence>
<keyword evidence="3" id="KW-0804">Transcription</keyword>
<proteinExistence type="predicted"/>
<dbReference type="InterPro" id="IPR036388">
    <property type="entry name" value="WH-like_DNA-bd_sf"/>
</dbReference>
<dbReference type="GO" id="GO:0003677">
    <property type="term" value="F:DNA binding"/>
    <property type="evidence" value="ECO:0007669"/>
    <property type="project" value="UniProtKB-KW"/>
</dbReference>
<reference evidence="5 6" key="1">
    <citation type="submission" date="2020-11" db="EMBL/GenBank/DDBJ databases">
        <title>Genome seq and assembly of Sphingosinicella sp.</title>
        <authorList>
            <person name="Chhetri G."/>
        </authorList>
    </citation>
    <scope>NUCLEOTIDE SEQUENCE [LARGE SCALE GENOMIC DNA]</scope>
    <source>
        <strain evidence="5 6">UDD2</strain>
    </source>
</reference>
<evidence type="ECO:0000313" key="5">
    <source>
        <dbReference type="EMBL" id="QPQ54238.1"/>
    </source>
</evidence>
<keyword evidence="6" id="KW-1185">Reference proteome</keyword>
<accession>A0A7T2GI17</accession>
<name>A0A7T2GI17_9SPHN</name>
<dbReference type="InterPro" id="IPR000792">
    <property type="entry name" value="Tscrpt_reg_LuxR_C"/>
</dbReference>
<dbReference type="AlphaFoldDB" id="A0A7T2GI17"/>
<protein>
    <submittedName>
        <fullName evidence="5">Helix-turn-helix transcriptional regulator</fullName>
    </submittedName>
</protein>
<sequence>MTAFPAFPMPYMTNREREVLGHVSKGWSSKQVALLIGAAPRTVESHIANLKIKLGAKNSSHMILLAFQCGALDGPAD</sequence>
<keyword evidence="1" id="KW-0805">Transcription regulation</keyword>
<keyword evidence="2" id="KW-0238">DNA-binding</keyword>
<dbReference type="SUPFAM" id="SSF46894">
    <property type="entry name" value="C-terminal effector domain of the bipartite response regulators"/>
    <property type="match status" value="1"/>
</dbReference>
<dbReference type="GO" id="GO:0006355">
    <property type="term" value="P:regulation of DNA-templated transcription"/>
    <property type="evidence" value="ECO:0007669"/>
    <property type="project" value="InterPro"/>
</dbReference>
<dbReference type="Pfam" id="PF00196">
    <property type="entry name" value="GerE"/>
    <property type="match status" value="1"/>
</dbReference>
<feature type="domain" description="HTH luxR-type" evidence="4">
    <location>
        <begin position="5"/>
        <end position="70"/>
    </location>
</feature>
<evidence type="ECO:0000259" key="4">
    <source>
        <dbReference type="PROSITE" id="PS50043"/>
    </source>
</evidence>
<evidence type="ECO:0000256" key="1">
    <source>
        <dbReference type="ARBA" id="ARBA00023015"/>
    </source>
</evidence>
<dbReference type="PROSITE" id="PS50043">
    <property type="entry name" value="HTH_LUXR_2"/>
    <property type="match status" value="1"/>
</dbReference>
<dbReference type="Proteomes" id="UP000594873">
    <property type="component" value="Chromosome"/>
</dbReference>
<dbReference type="KEGG" id="sflv:IC614_07650"/>
<dbReference type="PRINTS" id="PR00038">
    <property type="entry name" value="HTHLUXR"/>
</dbReference>
<dbReference type="InterPro" id="IPR016032">
    <property type="entry name" value="Sig_transdc_resp-reg_C-effctor"/>
</dbReference>
<dbReference type="CDD" id="cd06170">
    <property type="entry name" value="LuxR_C_like"/>
    <property type="match status" value="1"/>
</dbReference>
<gene>
    <name evidence="5" type="ORF">IC614_07650</name>
</gene>
<dbReference type="PANTHER" id="PTHR44688:SF16">
    <property type="entry name" value="DNA-BINDING TRANSCRIPTIONAL ACTIVATOR DEVR_DOSR"/>
    <property type="match status" value="1"/>
</dbReference>
<dbReference type="RefSeq" id="WP_200970765.1">
    <property type="nucleotide sequence ID" value="NZ_CP065592.1"/>
</dbReference>
<evidence type="ECO:0000256" key="3">
    <source>
        <dbReference type="ARBA" id="ARBA00023163"/>
    </source>
</evidence>